<dbReference type="OrthoDB" id="6585618at2759"/>
<protein>
    <submittedName>
        <fullName evidence="2">Zinc finger protein 862</fullName>
    </submittedName>
</protein>
<dbReference type="PANTHER" id="PTHR46880">
    <property type="entry name" value="RAS-ASSOCIATING DOMAIN-CONTAINING PROTEIN"/>
    <property type="match status" value="1"/>
</dbReference>
<accession>A0A2H8TQ06</accession>
<dbReference type="EMBL" id="GFXV01004265">
    <property type="protein sequence ID" value="MBW16070.1"/>
    <property type="molecule type" value="Transcribed_RNA"/>
</dbReference>
<proteinExistence type="predicted"/>
<evidence type="ECO:0000313" key="2">
    <source>
        <dbReference type="EMBL" id="MBW16070.1"/>
    </source>
</evidence>
<dbReference type="PANTHER" id="PTHR46880:SF5">
    <property type="entry name" value="DUF4371 DOMAIN-CONTAINING PROTEIN"/>
    <property type="match status" value="1"/>
</dbReference>
<reference evidence="2" key="1">
    <citation type="submission" date="2017-10" db="EMBL/GenBank/DDBJ databases">
        <title>Transcriptome Assembly of Sugarcane Aphid Adults.</title>
        <authorList>
            <person name="Scully E.D."/>
            <person name="Palmer N.A."/>
            <person name="Geib S.M."/>
            <person name="Sarath G."/>
            <person name="Sattler S.E."/>
        </authorList>
    </citation>
    <scope>NUCLEOTIDE SEQUENCE</scope>
    <source>
        <tissue evidence="2">Whole body</tissue>
    </source>
</reference>
<dbReference type="SUPFAM" id="SSF53098">
    <property type="entry name" value="Ribonuclease H-like"/>
    <property type="match status" value="1"/>
</dbReference>
<sequence length="797" mass="90485">MKKWLYKSKNTDLNIDNLINTTSGNSTSVNSLDNTINTEISEIQQKNTTLVNDSSSNSTTVNSLDNTINTEISEIQQNNTTLVNDSSCIKHFHFKGKHLIRCEPCYAEQDIVKRYSNNKSKVPAIAQEYGTKYLLKVLNDHLSTTYHIEAIKVHKYKTLNTSEKMAITPMGKAVNQANDKLARKIGCLMIHVYNDAKKLTLSAYSFPSRVIVSQKANLFQLNGEVSNNIDDSELQYLTPHTHKDLLECIVETHQSSFVEDILNNSLALSLRCDGSVDRTQIDKMYVLMKSITLEGEEKLYFLGAEEPVERGAKGMCDALKTACVKRLGNENFNNILKKTSSLVTDGASSNVGQKSGLWTLLTNLKKTACGTEVMSPLITLWCAAHRSNLAWESVSESVPEVSLLFQKLVGLTTFFRRSGLRTRELKNIALEYNLKLLQLPKVFEVRWSQFSYTLLNNVLVSWSCLVNYFKNSSDKVHVGHFKFLTHEYNIRLMAVLADVLYIFSRYQQQLQSDDLNVISMDEKTMYIINKIEMLKSTPLIGGWVEALDKQVVINKDGSLTLNSITIKSIEIPRHKSHHKFVTQNRCLAAVKQEIVCSLQEFLKQRFSIDKNLLSIIKPFVVLSSVACIKDIHNLIGADIDLKEFSLEYDELISMENISELRKINLIKLVKTLCGSKYFPNVCTMLARVAAAKPHSADVERLISASNLLKSPLRSTMNIETENLSLYINYNMPPLYGWDPRDTVYHWMSKKKHRVLKRRKGKEQSYFSGVFFEASGKNKIINSDDSGEDTEDKKKKKF</sequence>
<dbReference type="AlphaFoldDB" id="A0A2H8TQ06"/>
<organism evidence="2">
    <name type="scientific">Melanaphis sacchari</name>
    <dbReference type="NCBI Taxonomy" id="742174"/>
    <lineage>
        <taxon>Eukaryota</taxon>
        <taxon>Metazoa</taxon>
        <taxon>Ecdysozoa</taxon>
        <taxon>Arthropoda</taxon>
        <taxon>Hexapoda</taxon>
        <taxon>Insecta</taxon>
        <taxon>Pterygota</taxon>
        <taxon>Neoptera</taxon>
        <taxon>Paraneoptera</taxon>
        <taxon>Hemiptera</taxon>
        <taxon>Sternorrhyncha</taxon>
        <taxon>Aphidomorpha</taxon>
        <taxon>Aphidoidea</taxon>
        <taxon>Aphididae</taxon>
        <taxon>Aphidini</taxon>
        <taxon>Melanaphis</taxon>
    </lineage>
</organism>
<feature type="region of interest" description="Disordered" evidence="1">
    <location>
        <begin position="778"/>
        <end position="797"/>
    </location>
</feature>
<name>A0A2H8TQ06_9HEMI</name>
<dbReference type="InterPro" id="IPR012337">
    <property type="entry name" value="RNaseH-like_sf"/>
</dbReference>
<evidence type="ECO:0000256" key="1">
    <source>
        <dbReference type="SAM" id="MobiDB-lite"/>
    </source>
</evidence>
<gene>
    <name evidence="2" type="primary">ZNF862_5</name>
</gene>